<dbReference type="GO" id="GO:0004650">
    <property type="term" value="F:polygalacturonase activity"/>
    <property type="evidence" value="ECO:0007669"/>
    <property type="project" value="InterPro"/>
</dbReference>
<dbReference type="EMBL" id="JAHCVI010000002">
    <property type="protein sequence ID" value="KAG7288675.1"/>
    <property type="molecule type" value="Genomic_DNA"/>
</dbReference>
<protein>
    <recommendedName>
        <fullName evidence="1">Rhamnogalacturonase A/B/Epimerase-like pectate lyase domain-containing protein</fullName>
    </recommendedName>
</protein>
<dbReference type="InterPro" id="IPR012334">
    <property type="entry name" value="Pectin_lyas_fold"/>
</dbReference>
<dbReference type="Gene3D" id="2.160.20.10">
    <property type="entry name" value="Single-stranded right-handed beta-helix, Pectin lyase-like"/>
    <property type="match status" value="2"/>
</dbReference>
<dbReference type="Pfam" id="PF12708">
    <property type="entry name" value="Pect-lyase_RHGA_epim"/>
    <property type="match status" value="1"/>
</dbReference>
<dbReference type="AlphaFoldDB" id="A0AAD4HZU8"/>
<reference evidence="2" key="1">
    <citation type="submission" date="2023-02" db="EMBL/GenBank/DDBJ databases">
        <authorList>
            <person name="Palmer J.M."/>
        </authorList>
    </citation>
    <scope>NUCLEOTIDE SEQUENCE</scope>
    <source>
        <strain evidence="2">FW57</strain>
    </source>
</reference>
<keyword evidence="3" id="KW-1185">Reference proteome</keyword>
<sequence>MGKYNAETEVAWNRTGNTVTTLPAYIYVPPGTYLIKKPIQMLVNTFLIGDPLNLPTLVARPALEANPVINGYDAHQGEASANKNFYMAVRNFKIDTTRIANNVVGRAIEWSVSQACSLTNVHINMPASSAHVGVTMDQGGSGKIIADCSFTGGAIGLQLANQQYMLKALTFDGCGVGIFIQRSFVSTIQGCTFTNCNYGVDMSAPDSSGALSIVDSSVSKCTAGVHAYVSGNGQGSLVLDGFAVSDAVAVKSSNGSTLLQGSVPDGQVWVMGNTPPGLLVDGKYLTAPLPQYEKYDISQVVSIKDDPSIPCAAAVGIWNTVLRVGGSADSLVTTSCGSPDTATCKAAFALLHLAPSASSAYLEDVWGWTADHSLDGPARDPPQNIAVGRGALVESAGPTWLVGTSFEHCTLYQYALRGARDVYVGQQQTEAPYWQGVGTARRAPAPWAVNASWGDPGFGNCAGAVEDDDRCYRAWGVYMVNSSRVVVHGSAMWSFFNGMDDGQWSDPQCGATGGICQTNMAFVEGARATWWFSVSSKAAENLVVDVGEG</sequence>
<organism evidence="2 3">
    <name type="scientific">Staphylotrichum longicolle</name>
    <dbReference type="NCBI Taxonomy" id="669026"/>
    <lineage>
        <taxon>Eukaryota</taxon>
        <taxon>Fungi</taxon>
        <taxon>Dikarya</taxon>
        <taxon>Ascomycota</taxon>
        <taxon>Pezizomycotina</taxon>
        <taxon>Sordariomycetes</taxon>
        <taxon>Sordariomycetidae</taxon>
        <taxon>Sordariales</taxon>
        <taxon>Chaetomiaceae</taxon>
        <taxon>Staphylotrichum</taxon>
    </lineage>
</organism>
<dbReference type="InterPro" id="IPR011050">
    <property type="entry name" value="Pectin_lyase_fold/virulence"/>
</dbReference>
<gene>
    <name evidence="2" type="ORF">NEMBOFW57_005031</name>
</gene>
<dbReference type="PANTHER" id="PTHR33928">
    <property type="entry name" value="POLYGALACTURONASE QRT3"/>
    <property type="match status" value="1"/>
</dbReference>
<evidence type="ECO:0000259" key="1">
    <source>
        <dbReference type="Pfam" id="PF12708"/>
    </source>
</evidence>
<dbReference type="PANTHER" id="PTHR33928:SF2">
    <property type="entry name" value="PECTATE LYASE SUPERFAMILY PROTEIN DOMAIN-CONTAINING PROTEIN-RELATED"/>
    <property type="match status" value="1"/>
</dbReference>
<accession>A0AAD4HZU8</accession>
<dbReference type="SUPFAM" id="SSF51126">
    <property type="entry name" value="Pectin lyase-like"/>
    <property type="match status" value="2"/>
</dbReference>
<evidence type="ECO:0000313" key="2">
    <source>
        <dbReference type="EMBL" id="KAG7288675.1"/>
    </source>
</evidence>
<comment type="caution">
    <text evidence="2">The sequence shown here is derived from an EMBL/GenBank/DDBJ whole genome shotgun (WGS) entry which is preliminary data.</text>
</comment>
<evidence type="ECO:0000313" key="3">
    <source>
        <dbReference type="Proteomes" id="UP001197093"/>
    </source>
</evidence>
<dbReference type="InterPro" id="IPR024535">
    <property type="entry name" value="RHGA/B-epi-like_pectate_lyase"/>
</dbReference>
<dbReference type="InterPro" id="IPR039279">
    <property type="entry name" value="QRT3-like"/>
</dbReference>
<feature type="domain" description="Rhamnogalacturonase A/B/Epimerase-like pectate lyase" evidence="1">
    <location>
        <begin position="17"/>
        <end position="201"/>
    </location>
</feature>
<proteinExistence type="predicted"/>
<name>A0AAD4HZU8_9PEZI</name>
<dbReference type="Proteomes" id="UP001197093">
    <property type="component" value="Unassembled WGS sequence"/>
</dbReference>